<evidence type="ECO:0000256" key="1">
    <source>
        <dbReference type="ARBA" id="ARBA00022630"/>
    </source>
</evidence>
<dbReference type="InterPro" id="IPR004136">
    <property type="entry name" value="NMO"/>
</dbReference>
<keyword evidence="3" id="KW-0560">Oxidoreductase</keyword>
<dbReference type="InterPro" id="IPR013785">
    <property type="entry name" value="Aldolase_TIM"/>
</dbReference>
<gene>
    <name evidence="4" type="ORF">UFOPK2969_00214</name>
</gene>
<organism evidence="4">
    <name type="scientific">freshwater metagenome</name>
    <dbReference type="NCBI Taxonomy" id="449393"/>
    <lineage>
        <taxon>unclassified sequences</taxon>
        <taxon>metagenomes</taxon>
        <taxon>ecological metagenomes</taxon>
    </lineage>
</organism>
<evidence type="ECO:0000256" key="3">
    <source>
        <dbReference type="ARBA" id="ARBA00023002"/>
    </source>
</evidence>
<dbReference type="PANTHER" id="PTHR32332:SF20">
    <property type="entry name" value="2-NITROPROPANE DIOXYGENASE-LIKE PROTEIN"/>
    <property type="match status" value="1"/>
</dbReference>
<dbReference type="EMBL" id="CAFAAD010000009">
    <property type="protein sequence ID" value="CAB4782898.1"/>
    <property type="molecule type" value="Genomic_DNA"/>
</dbReference>
<reference evidence="4" key="1">
    <citation type="submission" date="2020-05" db="EMBL/GenBank/DDBJ databases">
        <authorList>
            <person name="Chiriac C."/>
            <person name="Salcher M."/>
            <person name="Ghai R."/>
            <person name="Kavagutti S V."/>
        </authorList>
    </citation>
    <scope>NUCLEOTIDE SEQUENCE</scope>
</reference>
<dbReference type="Pfam" id="PF03060">
    <property type="entry name" value="NMO"/>
    <property type="match status" value="2"/>
</dbReference>
<proteinExistence type="predicted"/>
<evidence type="ECO:0000256" key="2">
    <source>
        <dbReference type="ARBA" id="ARBA00022643"/>
    </source>
</evidence>
<keyword evidence="1" id="KW-0285">Flavoprotein</keyword>
<dbReference type="AlphaFoldDB" id="A0A6J6WIR6"/>
<protein>
    <submittedName>
        <fullName evidence="4">Unannotated protein</fullName>
    </submittedName>
</protein>
<dbReference type="PANTHER" id="PTHR32332">
    <property type="entry name" value="2-NITROPROPANE DIOXYGENASE"/>
    <property type="match status" value="1"/>
</dbReference>
<sequence>MFKNRITDLLGIEIPIVQAPMGYIARAQLASAVSNAGAMGIIETSSGDLVAIREEIAKMADLTDRPFGVNIAQAFVRDPSIVDFVVEQGVRFVITSAGDPGTYTSQLKNAGLTVFHVVPTLRAAQKAVAAGVDGLVVEGSEGGGFKNPSDVSTMVLLPLVASKVDVPIIAAGGFVDGRTMAAAFALGAEGIQMGTRMVATVESPIHENWKQAIVAARETDTVLLNRHAAPSLRVLRTERSNALEFDVATNAMEHMARHQELYFGGDMDSALALSGAVAGRINSIEPVATVISECAKECLERLSVLRDQYLE</sequence>
<dbReference type="GO" id="GO:0018580">
    <property type="term" value="F:nitronate monooxygenase activity"/>
    <property type="evidence" value="ECO:0007669"/>
    <property type="project" value="InterPro"/>
</dbReference>
<accession>A0A6J6WIR6</accession>
<name>A0A6J6WIR6_9ZZZZ</name>
<evidence type="ECO:0000313" key="4">
    <source>
        <dbReference type="EMBL" id="CAB4782898.1"/>
    </source>
</evidence>
<dbReference type="SUPFAM" id="SSF51412">
    <property type="entry name" value="Inosine monophosphate dehydrogenase (IMPDH)"/>
    <property type="match status" value="1"/>
</dbReference>
<dbReference type="Gene3D" id="3.20.20.70">
    <property type="entry name" value="Aldolase class I"/>
    <property type="match status" value="1"/>
</dbReference>
<dbReference type="CDD" id="cd04730">
    <property type="entry name" value="NPD_like"/>
    <property type="match status" value="1"/>
</dbReference>
<keyword evidence="2" id="KW-0288">FMN</keyword>